<comment type="caution">
    <text evidence="8">The sequence shown here is derived from an EMBL/GenBank/DDBJ whole genome shotgun (WGS) entry which is preliminary data.</text>
</comment>
<proteinExistence type="inferred from homology"/>
<evidence type="ECO:0000256" key="1">
    <source>
        <dbReference type="ARBA" id="ARBA00004442"/>
    </source>
</evidence>
<feature type="domain" description="RagB/SusD" evidence="6">
    <location>
        <begin position="331"/>
        <end position="647"/>
    </location>
</feature>
<dbReference type="Gene3D" id="1.25.40.390">
    <property type="match status" value="1"/>
</dbReference>
<keyword evidence="9" id="KW-1185">Reference proteome</keyword>
<evidence type="ECO:0000313" key="9">
    <source>
        <dbReference type="Proteomes" id="UP001207918"/>
    </source>
</evidence>
<gene>
    <name evidence="8" type="ORF">J6I44_14740</name>
</gene>
<organism evidence="8 9">
    <name type="scientific">Fodinibius salsisoli</name>
    <dbReference type="NCBI Taxonomy" id="2820877"/>
    <lineage>
        <taxon>Bacteria</taxon>
        <taxon>Pseudomonadati</taxon>
        <taxon>Balneolota</taxon>
        <taxon>Balneolia</taxon>
        <taxon>Balneolales</taxon>
        <taxon>Balneolaceae</taxon>
        <taxon>Fodinibius</taxon>
    </lineage>
</organism>
<comment type="similarity">
    <text evidence="2">Belongs to the SusD family.</text>
</comment>
<dbReference type="InterPro" id="IPR012944">
    <property type="entry name" value="SusD_RagB_dom"/>
</dbReference>
<dbReference type="EMBL" id="JAGGJA010000010">
    <property type="protein sequence ID" value="MCW9708120.1"/>
    <property type="molecule type" value="Genomic_DNA"/>
</dbReference>
<feature type="domain" description="SusD-like N-terminal" evidence="7">
    <location>
        <begin position="101"/>
        <end position="243"/>
    </location>
</feature>
<dbReference type="Pfam" id="PF14322">
    <property type="entry name" value="SusD-like_3"/>
    <property type="match status" value="1"/>
</dbReference>
<reference evidence="8 9" key="1">
    <citation type="submission" date="2021-03" db="EMBL/GenBank/DDBJ databases">
        <title>Aliifodinibius sp. nov., a new bacterium isolated from saline soil.</title>
        <authorList>
            <person name="Galisteo C."/>
            <person name="De La Haba R."/>
            <person name="Sanchez-Porro C."/>
            <person name="Ventosa A."/>
        </authorList>
    </citation>
    <scope>NUCLEOTIDE SEQUENCE [LARGE SCALE GENOMIC DNA]</scope>
    <source>
        <strain evidence="8 9">1BSP15-2V2</strain>
    </source>
</reference>
<evidence type="ECO:0000256" key="5">
    <source>
        <dbReference type="ARBA" id="ARBA00023237"/>
    </source>
</evidence>
<sequence length="647" mass="73962">MKLSVTIRRGIVAVVVAGIALVSQSCDFLNVVPDNVATTDNAFKLRNEAEKYLFTLYSYLPRNGDVYYNTGMLAGDELWIPYETSIGNVFSFEIARNNQRVSNPYYDSWSGHYDGAGPGDNYKLFQGIRHCNIFLKNLKDPDQVPDLNDLERQRWIGEAEFLKGYFHFLLMRMYGPIPIIEENISVDAPEGEVQRPRQPVDEVVDYVIQLINQSENKLPNSIDDRATELGRLTRPIALGIKAKILATAASPLFNGNTDFSNFTNEEGTPFINPNFEVEKWDSAAVAAKEAIEVARANGHQLYDFGESSFDLTDTTRTKLSIRQAVAERWNPEIIWGNSNSTTTTLQALAMVPLDPEHDHNNARKILSAPLEIARMFYSENGVPISEDKTLDFTEEAALRTADASEKYNIEEGFETARLNFDREPRFYADLGFDGSTFYKYDSPSNSDENTWVIRAKFGDYSGSTHAFHFNVTGYYIKKLVDWNQTMSSSGASYKEYAWPELRLADLYLLYAEALNETQGPSQEVYEYIDRVRARAGLEGVEASWKNYSTNSSKHTTQEGLREIIQQERLIELAFEGKRFWDLRRWKRAGEEFNEPITGWNVYGEEAESYYQIRTLHQQEFVAPRDYLWPIDENTILQNPALQQNPGW</sequence>
<dbReference type="Proteomes" id="UP001207918">
    <property type="component" value="Unassembled WGS sequence"/>
</dbReference>
<evidence type="ECO:0000256" key="3">
    <source>
        <dbReference type="ARBA" id="ARBA00022729"/>
    </source>
</evidence>
<dbReference type="RefSeq" id="WP_265766906.1">
    <property type="nucleotide sequence ID" value="NZ_JAGGJA010000010.1"/>
</dbReference>
<name>A0ABT3PQK9_9BACT</name>
<dbReference type="InterPro" id="IPR011990">
    <property type="entry name" value="TPR-like_helical_dom_sf"/>
</dbReference>
<protein>
    <submittedName>
        <fullName evidence="8">RagB/SusD family nutrient uptake outer membrane protein</fullName>
    </submittedName>
</protein>
<comment type="subcellular location">
    <subcellularLocation>
        <location evidence="1">Cell outer membrane</location>
    </subcellularLocation>
</comment>
<dbReference type="Pfam" id="PF07980">
    <property type="entry name" value="SusD_RagB"/>
    <property type="match status" value="1"/>
</dbReference>
<keyword evidence="4" id="KW-0472">Membrane</keyword>
<accession>A0ABT3PQK9</accession>
<evidence type="ECO:0000256" key="2">
    <source>
        <dbReference type="ARBA" id="ARBA00006275"/>
    </source>
</evidence>
<keyword evidence="3" id="KW-0732">Signal</keyword>
<evidence type="ECO:0000313" key="8">
    <source>
        <dbReference type="EMBL" id="MCW9708120.1"/>
    </source>
</evidence>
<evidence type="ECO:0000256" key="4">
    <source>
        <dbReference type="ARBA" id="ARBA00023136"/>
    </source>
</evidence>
<evidence type="ECO:0000259" key="7">
    <source>
        <dbReference type="Pfam" id="PF14322"/>
    </source>
</evidence>
<keyword evidence="5" id="KW-0998">Cell outer membrane</keyword>
<dbReference type="PROSITE" id="PS51257">
    <property type="entry name" value="PROKAR_LIPOPROTEIN"/>
    <property type="match status" value="1"/>
</dbReference>
<dbReference type="SUPFAM" id="SSF48452">
    <property type="entry name" value="TPR-like"/>
    <property type="match status" value="1"/>
</dbReference>
<evidence type="ECO:0000259" key="6">
    <source>
        <dbReference type="Pfam" id="PF07980"/>
    </source>
</evidence>
<dbReference type="InterPro" id="IPR033985">
    <property type="entry name" value="SusD-like_N"/>
</dbReference>